<name>A0ABD6BZA2_9EURY</name>
<protein>
    <recommendedName>
        <fullName evidence="4">DUF1349 domain-containing protein</fullName>
    </recommendedName>
</protein>
<comment type="caution">
    <text evidence="2">The sequence shown here is derived from an EMBL/GenBank/DDBJ whole genome shotgun (WGS) entry which is preliminary data.</text>
</comment>
<accession>A0ABD6BZA2</accession>
<dbReference type="EMBL" id="JBHUDB010000002">
    <property type="protein sequence ID" value="MFD1570376.1"/>
    <property type="molecule type" value="Genomic_DNA"/>
</dbReference>
<reference evidence="2 3" key="1">
    <citation type="journal article" date="2019" name="Int. J. Syst. Evol. Microbiol.">
        <title>The Global Catalogue of Microorganisms (GCM) 10K type strain sequencing project: providing services to taxonomists for standard genome sequencing and annotation.</title>
        <authorList>
            <consortium name="The Broad Institute Genomics Platform"/>
            <consortium name="The Broad Institute Genome Sequencing Center for Infectious Disease"/>
            <person name="Wu L."/>
            <person name="Ma J."/>
        </authorList>
    </citation>
    <scope>NUCLEOTIDE SEQUENCE [LARGE SCALE GENOMIC DNA]</scope>
    <source>
        <strain evidence="2 3">CGMCC 1.12689</strain>
    </source>
</reference>
<sequence length="265" mass="29237">MTGEPSRFTSDRRRRESASWVDGSDWQAGIAENVDVVEEGLVPRTPPQAGDVPATAVETFEDANVGEYNKDSNGRGSFSTTTSRYWMGSRCVEFDNASSTKVFSREGDGLNYYPQQGDVVEWHIYADFIETCSTSVVIGTNGNPSNWVQGYECEIRADGNNSDFSMALDSREGSFSRVSIGNYLDEWLRGRFEFSSDANLVYELYQTNGSDDRGDHTLINSVTYDAAGEAALGNRAFGFFSNNFGNGGRRSRAFFDEVCVSEGVV</sequence>
<dbReference type="Proteomes" id="UP001597185">
    <property type="component" value="Unassembled WGS sequence"/>
</dbReference>
<gene>
    <name evidence="2" type="ORF">ACFR9T_07195</name>
</gene>
<dbReference type="RefSeq" id="WP_256418130.1">
    <property type="nucleotide sequence ID" value="NZ_JANHDL010000004.1"/>
</dbReference>
<dbReference type="AlphaFoldDB" id="A0ABD6BZA2"/>
<organism evidence="2 3">
    <name type="scientific">Halorubrum laminariae</name>
    <dbReference type="NCBI Taxonomy" id="1433523"/>
    <lineage>
        <taxon>Archaea</taxon>
        <taxon>Methanobacteriati</taxon>
        <taxon>Methanobacteriota</taxon>
        <taxon>Stenosarchaea group</taxon>
        <taxon>Halobacteria</taxon>
        <taxon>Halobacteriales</taxon>
        <taxon>Haloferacaceae</taxon>
        <taxon>Halorubrum</taxon>
    </lineage>
</organism>
<evidence type="ECO:0000256" key="1">
    <source>
        <dbReference type="SAM" id="MobiDB-lite"/>
    </source>
</evidence>
<proteinExistence type="predicted"/>
<feature type="region of interest" description="Disordered" evidence="1">
    <location>
        <begin position="1"/>
        <end position="22"/>
    </location>
</feature>
<evidence type="ECO:0008006" key="4">
    <source>
        <dbReference type="Google" id="ProtNLM"/>
    </source>
</evidence>
<evidence type="ECO:0000313" key="2">
    <source>
        <dbReference type="EMBL" id="MFD1570376.1"/>
    </source>
</evidence>
<keyword evidence="3" id="KW-1185">Reference proteome</keyword>
<evidence type="ECO:0000313" key="3">
    <source>
        <dbReference type="Proteomes" id="UP001597185"/>
    </source>
</evidence>